<name>A0ABT0Q6X6_9RHOB</name>
<gene>
    <name evidence="2" type="ORF">M3P21_19025</name>
</gene>
<feature type="transmembrane region" description="Helical" evidence="1">
    <location>
        <begin position="70"/>
        <end position="87"/>
    </location>
</feature>
<comment type="caution">
    <text evidence="2">The sequence shown here is derived from an EMBL/GenBank/DDBJ whole genome shotgun (WGS) entry which is preliminary data.</text>
</comment>
<sequence>MTRGLIRQADMGWILVGCILPDLPWILLRALPLEMSPYELRLYAIVQSSLALSLVAVAALACLSARPARTAMILGLGCVLHLLLDATQTKWANGVVLFAPLDWRVVNFGLYWPESWPTVLMTGFGAAYFIWVLLRERPWTGAAPKFSLAPGRLVLATMGIALYLILPLPLMSRALQVDPHYVATLVQTEARSGRIAGFDRAHMIRDAAGTPFLLPWTGERLALAGRVPPEEADLISVTGSFAEEGVFGIEALHVHPSGRRDFLSYLGLMTLPIWGAVLLYRRLVRRKVVG</sequence>
<keyword evidence="1" id="KW-1133">Transmembrane helix</keyword>
<proteinExistence type="predicted"/>
<evidence type="ECO:0000313" key="3">
    <source>
        <dbReference type="Proteomes" id="UP001203880"/>
    </source>
</evidence>
<protein>
    <recommendedName>
        <fullName evidence="4">Metal-dependent hydrolase</fullName>
    </recommendedName>
</protein>
<dbReference type="Proteomes" id="UP001203880">
    <property type="component" value="Unassembled WGS sequence"/>
</dbReference>
<keyword evidence="3" id="KW-1185">Reference proteome</keyword>
<dbReference type="RefSeq" id="WP_249712595.1">
    <property type="nucleotide sequence ID" value="NZ_JAMFMB010000033.1"/>
</dbReference>
<keyword evidence="1" id="KW-0812">Transmembrane</keyword>
<evidence type="ECO:0000256" key="1">
    <source>
        <dbReference type="SAM" id="Phobius"/>
    </source>
</evidence>
<evidence type="ECO:0000313" key="2">
    <source>
        <dbReference type="EMBL" id="MCL6285625.1"/>
    </source>
</evidence>
<dbReference type="EMBL" id="JAMFMB010000033">
    <property type="protein sequence ID" value="MCL6285625.1"/>
    <property type="molecule type" value="Genomic_DNA"/>
</dbReference>
<accession>A0ABT0Q6X6</accession>
<feature type="transmembrane region" description="Helical" evidence="1">
    <location>
        <begin position="115"/>
        <end position="134"/>
    </location>
</feature>
<reference evidence="2" key="1">
    <citation type="submission" date="2022-05" db="EMBL/GenBank/DDBJ databases">
        <authorList>
            <person name="Park J.-S."/>
        </authorList>
    </citation>
    <scope>NUCLEOTIDE SEQUENCE</scope>
    <source>
        <strain evidence="2">2012CJ41-6</strain>
    </source>
</reference>
<organism evidence="2 3">
    <name type="scientific">Ruegeria spongiae</name>
    <dbReference type="NCBI Taxonomy" id="2942209"/>
    <lineage>
        <taxon>Bacteria</taxon>
        <taxon>Pseudomonadati</taxon>
        <taxon>Pseudomonadota</taxon>
        <taxon>Alphaproteobacteria</taxon>
        <taxon>Rhodobacterales</taxon>
        <taxon>Roseobacteraceae</taxon>
        <taxon>Ruegeria</taxon>
    </lineage>
</organism>
<feature type="transmembrane region" description="Helical" evidence="1">
    <location>
        <begin position="262"/>
        <end position="280"/>
    </location>
</feature>
<evidence type="ECO:0008006" key="4">
    <source>
        <dbReference type="Google" id="ProtNLM"/>
    </source>
</evidence>
<feature type="transmembrane region" description="Helical" evidence="1">
    <location>
        <begin position="12"/>
        <end position="31"/>
    </location>
</feature>
<keyword evidence="1" id="KW-0472">Membrane</keyword>
<feature type="transmembrane region" description="Helical" evidence="1">
    <location>
        <begin position="43"/>
        <end position="63"/>
    </location>
</feature>
<feature type="transmembrane region" description="Helical" evidence="1">
    <location>
        <begin position="146"/>
        <end position="166"/>
    </location>
</feature>